<dbReference type="EMBL" id="QGKW02002228">
    <property type="protein sequence ID" value="KAF2538287.1"/>
    <property type="molecule type" value="Genomic_DNA"/>
</dbReference>
<organism evidence="1 2">
    <name type="scientific">Brassica cretica</name>
    <name type="common">Mustard</name>
    <dbReference type="NCBI Taxonomy" id="69181"/>
    <lineage>
        <taxon>Eukaryota</taxon>
        <taxon>Viridiplantae</taxon>
        <taxon>Streptophyta</taxon>
        <taxon>Embryophyta</taxon>
        <taxon>Tracheophyta</taxon>
        <taxon>Spermatophyta</taxon>
        <taxon>Magnoliopsida</taxon>
        <taxon>eudicotyledons</taxon>
        <taxon>Gunneridae</taxon>
        <taxon>Pentapetalae</taxon>
        <taxon>rosids</taxon>
        <taxon>malvids</taxon>
        <taxon>Brassicales</taxon>
        <taxon>Brassicaceae</taxon>
        <taxon>Brassiceae</taxon>
        <taxon>Brassica</taxon>
    </lineage>
</organism>
<sequence>MPSLRFVASFFVGSLYYILVITISSTAAAAPLCISAVHAPMFIAAVHAPLVVVNSSSPFVATVSHAPLVVAKSTTTLLFATPLNVTRSSKSTKLEGELAISAPFAVSDHHSHRRSQLYSCKSFVRSAFSGPLAFTSSQPLTLLLLVTAAVKAHLPHFRSHRSLRFRWQYYFNVNNLSPAPGHRSFSNGTTPPPRTIVSPHHLFTIDTISAQTYPAHHRAPIVWMWLSFAHGWVSKDPLSTSAHTSCFRDLCMCAGTPITGYCSFSSTSTYLISNHVLFKVSDWVLVWICLGLVHCSDPKSPTSKLLETLQSNRRMCCLTVLCRVYVHLISKAVPSTTLRVVLLL</sequence>
<gene>
    <name evidence="1" type="ORF">F2Q68_00023090</name>
</gene>
<protein>
    <submittedName>
        <fullName evidence="1">Uncharacterized protein</fullName>
    </submittedName>
</protein>
<accession>A0A8S9G0Z3</accession>
<name>A0A8S9G0Z3_BRACR</name>
<evidence type="ECO:0000313" key="2">
    <source>
        <dbReference type="Proteomes" id="UP000712281"/>
    </source>
</evidence>
<proteinExistence type="predicted"/>
<dbReference type="Proteomes" id="UP000712281">
    <property type="component" value="Unassembled WGS sequence"/>
</dbReference>
<reference evidence="1" key="1">
    <citation type="submission" date="2019-12" db="EMBL/GenBank/DDBJ databases">
        <title>Genome sequencing and annotation of Brassica cretica.</title>
        <authorList>
            <person name="Studholme D.J."/>
            <person name="Sarris P.F."/>
        </authorList>
    </citation>
    <scope>NUCLEOTIDE SEQUENCE</scope>
    <source>
        <strain evidence="1">PFS-001/15</strain>
        <tissue evidence="1">Leaf</tissue>
    </source>
</reference>
<dbReference type="AlphaFoldDB" id="A0A8S9G0Z3"/>
<comment type="caution">
    <text evidence="1">The sequence shown here is derived from an EMBL/GenBank/DDBJ whole genome shotgun (WGS) entry which is preliminary data.</text>
</comment>
<evidence type="ECO:0000313" key="1">
    <source>
        <dbReference type="EMBL" id="KAF2538287.1"/>
    </source>
</evidence>